<feature type="compositionally biased region" description="Polar residues" evidence="1">
    <location>
        <begin position="800"/>
        <end position="816"/>
    </location>
</feature>
<sequence length="866" mass="98163">MMFWSTKTGISANYSFSSSPTFSAEPWSIYTARPKSGSNSSIPPKVSVFMFDKKQYENYLLNYGIIKSRSSSADKNILEEGYEVLRNQVSNLAKMKHPNILTLIEPLEEHSKNFLFVTEYVTGSLETVFSNPDEEQNFLQGHVKEDVIIHRGIYQMVHALDFIQNRALSVHMDIQPRSVFINKNADWKLSGLGFLVKLPKDTQQAEHFLPQYDPRIPAFMHIDYNYTAPEIVLDNSVSFKSDFFSLGCLIYLLYSGQNLLNTENSSSEYKDEYIKFERKVSTMSWDTVFAKLPVKLRQCIPKLMNRDLYSRYDSITDFLDSDFFKDPMIRTLNFLDDLPTKSNEDKLIFLDGLSELLPKFPNSLLQRKFLSVLLNLINQLCAEKSPNARCISVDFDIIIKIGASLSQLSFQERIYPIISSKIVFPVLLKYANISFIDNLAILKEKIKQQDFLEGVLKPLLTHVLQDMDGDAAVLPQEKILAGMPLILETLDFLTVKNFLLPLISKLFTKTTSLKVKITCVSCFSLLIEKKTIDNYIVCDDILPLFKSMKSRDARILGKSLQLFEIIPTVVTDENVLVEQLLPLMWNYSMAQTLNSKQYSDYTKVINKLSIEIQNNHLSTLQKTTTNEPNNGARSFNRIIEPELETKKIDKEEEIAKNIHAPVMEPTRTISGGNSKSLNSMRMQQEQNKQRSNKPSILTSRTNNSNNSKNNMTPMNLNKQSPLIQSNSKSSSYDTVKTLSSKLPVRDTQATNSFGRTTTNSSYNSVSGSSLSNLDINNNYTSTHMHTTNMVNTNTSILQPQNNINANTYGSNNNSSLPPGFSFALQPNKKPDSRQTSSTMNSNTTTNNNNNNNNNNYNTGSFGDSLI</sequence>
<dbReference type="InParanoid" id="I2GYZ4"/>
<evidence type="ECO:0000259" key="2">
    <source>
        <dbReference type="PROSITE" id="PS50011"/>
    </source>
</evidence>
<feature type="compositionally biased region" description="Low complexity" evidence="1">
    <location>
        <begin position="756"/>
        <end position="767"/>
    </location>
</feature>
<gene>
    <name evidence="3" type="primary">TBLA0B05130</name>
    <name evidence="3" type="ORF">TBLA_0B05130</name>
</gene>
<feature type="domain" description="Protein kinase" evidence="2">
    <location>
        <begin position="1"/>
        <end position="324"/>
    </location>
</feature>
<dbReference type="OMA" id="MAHKCIP"/>
<dbReference type="KEGG" id="tbl:TBLA_0B05130"/>
<dbReference type="Gene3D" id="1.10.510.10">
    <property type="entry name" value="Transferase(Phosphotransferase) domain 1"/>
    <property type="match status" value="1"/>
</dbReference>
<dbReference type="PANTHER" id="PTHR12984">
    <property type="entry name" value="SCY1-RELATED S/T PROTEIN KINASE-LIKE"/>
    <property type="match status" value="1"/>
</dbReference>
<evidence type="ECO:0000313" key="4">
    <source>
        <dbReference type="Proteomes" id="UP000002866"/>
    </source>
</evidence>
<dbReference type="SUPFAM" id="SSF48371">
    <property type="entry name" value="ARM repeat"/>
    <property type="match status" value="1"/>
</dbReference>
<dbReference type="GO" id="GO:0005524">
    <property type="term" value="F:ATP binding"/>
    <property type="evidence" value="ECO:0007669"/>
    <property type="project" value="InterPro"/>
</dbReference>
<dbReference type="GeneID" id="14494450"/>
<dbReference type="OrthoDB" id="79687at2759"/>
<evidence type="ECO:0000313" key="3">
    <source>
        <dbReference type="EMBL" id="CCH59346.1"/>
    </source>
</evidence>
<dbReference type="FunCoup" id="I2GYZ4">
    <property type="interactions" value="902"/>
</dbReference>
<dbReference type="AlphaFoldDB" id="I2GYZ4"/>
<dbReference type="Proteomes" id="UP000002866">
    <property type="component" value="Chromosome 2"/>
</dbReference>
<evidence type="ECO:0000256" key="1">
    <source>
        <dbReference type="SAM" id="MobiDB-lite"/>
    </source>
</evidence>
<dbReference type="PANTHER" id="PTHR12984:SF6">
    <property type="entry name" value="SCY1-LIKE PROTEIN 2"/>
    <property type="match status" value="1"/>
</dbReference>
<dbReference type="InterPro" id="IPR000719">
    <property type="entry name" value="Prot_kinase_dom"/>
</dbReference>
<feature type="compositionally biased region" description="Polar residues" evidence="1">
    <location>
        <begin position="718"/>
        <end position="740"/>
    </location>
</feature>
<protein>
    <recommendedName>
        <fullName evidence="2">Protein kinase domain-containing protein</fullName>
    </recommendedName>
</protein>
<feature type="compositionally biased region" description="Low complexity" evidence="1">
    <location>
        <begin position="835"/>
        <end position="858"/>
    </location>
</feature>
<reference evidence="3 4" key="1">
    <citation type="journal article" date="2011" name="Proc. Natl. Acad. Sci. U.S.A.">
        <title>Evolutionary erosion of yeast sex chromosomes by mating-type switching accidents.</title>
        <authorList>
            <person name="Gordon J.L."/>
            <person name="Armisen D."/>
            <person name="Proux-Wera E."/>
            <person name="Oheigeartaigh S.S."/>
            <person name="Byrne K.P."/>
            <person name="Wolfe K.H."/>
        </authorList>
    </citation>
    <scope>NUCLEOTIDE SEQUENCE [LARGE SCALE GENOMIC DNA]</scope>
    <source>
        <strain evidence="4">ATCC 34711 / CBS 6284 / DSM 70876 / NBRC 10599 / NRRL Y-10934 / UCD 77-7</strain>
    </source>
</reference>
<feature type="region of interest" description="Disordered" evidence="1">
    <location>
        <begin position="800"/>
        <end position="866"/>
    </location>
</feature>
<dbReference type="SUPFAM" id="SSF56112">
    <property type="entry name" value="Protein kinase-like (PK-like)"/>
    <property type="match status" value="1"/>
</dbReference>
<dbReference type="InterPro" id="IPR011989">
    <property type="entry name" value="ARM-like"/>
</dbReference>
<dbReference type="GO" id="GO:0004672">
    <property type="term" value="F:protein kinase activity"/>
    <property type="evidence" value="ECO:0007669"/>
    <property type="project" value="InterPro"/>
</dbReference>
<dbReference type="eggNOG" id="KOG2137">
    <property type="taxonomic scope" value="Eukaryota"/>
</dbReference>
<dbReference type="HOGENOM" id="CLU_008724_3_0_1"/>
<dbReference type="EMBL" id="HE806317">
    <property type="protein sequence ID" value="CCH59346.1"/>
    <property type="molecule type" value="Genomic_DNA"/>
</dbReference>
<dbReference type="SMART" id="SM00220">
    <property type="entry name" value="S_TKc"/>
    <property type="match status" value="1"/>
</dbReference>
<dbReference type="InterPro" id="IPR011009">
    <property type="entry name" value="Kinase-like_dom_sf"/>
</dbReference>
<keyword evidence="4" id="KW-1185">Reference proteome</keyword>
<feature type="compositionally biased region" description="Polar residues" evidence="1">
    <location>
        <begin position="667"/>
        <end position="686"/>
    </location>
</feature>
<dbReference type="Pfam" id="PF00069">
    <property type="entry name" value="Pkinase"/>
    <property type="match status" value="1"/>
</dbReference>
<dbReference type="Gene3D" id="1.25.10.10">
    <property type="entry name" value="Leucine-rich Repeat Variant"/>
    <property type="match status" value="1"/>
</dbReference>
<proteinExistence type="predicted"/>
<dbReference type="InterPro" id="IPR016024">
    <property type="entry name" value="ARM-type_fold"/>
</dbReference>
<dbReference type="InterPro" id="IPR051177">
    <property type="entry name" value="CIK-Related_Protein"/>
</dbReference>
<dbReference type="PROSITE" id="PS50011">
    <property type="entry name" value="PROTEIN_KINASE_DOM"/>
    <property type="match status" value="1"/>
</dbReference>
<dbReference type="RefSeq" id="XP_004178865.1">
    <property type="nucleotide sequence ID" value="XM_004178817.1"/>
</dbReference>
<dbReference type="CDD" id="cd14011">
    <property type="entry name" value="PK_SCY1_like"/>
    <property type="match status" value="1"/>
</dbReference>
<accession>I2GYZ4</accession>
<feature type="compositionally biased region" description="Low complexity" evidence="1">
    <location>
        <begin position="698"/>
        <end position="717"/>
    </location>
</feature>
<dbReference type="Gene3D" id="3.30.200.20">
    <property type="entry name" value="Phosphorylase Kinase, domain 1"/>
    <property type="match status" value="1"/>
</dbReference>
<feature type="region of interest" description="Disordered" evidence="1">
    <location>
        <begin position="650"/>
        <end position="767"/>
    </location>
</feature>
<organism evidence="3 4">
    <name type="scientific">Henningerozyma blattae (strain ATCC 34711 / CBS 6284 / DSM 70876 / NBRC 10599 / NRRL Y-10934 / UCD 77-7)</name>
    <name type="common">Yeast</name>
    <name type="synonym">Tetrapisispora blattae</name>
    <dbReference type="NCBI Taxonomy" id="1071380"/>
    <lineage>
        <taxon>Eukaryota</taxon>
        <taxon>Fungi</taxon>
        <taxon>Dikarya</taxon>
        <taxon>Ascomycota</taxon>
        <taxon>Saccharomycotina</taxon>
        <taxon>Saccharomycetes</taxon>
        <taxon>Saccharomycetales</taxon>
        <taxon>Saccharomycetaceae</taxon>
        <taxon>Henningerozyma</taxon>
    </lineage>
</organism>
<name>I2GYZ4_HENB6</name>